<evidence type="ECO:0000313" key="3">
    <source>
        <dbReference type="EMBL" id="GIL38436.1"/>
    </source>
</evidence>
<dbReference type="RefSeq" id="WP_420241462.1">
    <property type="nucleotide sequence ID" value="NZ_BOPV01000001.1"/>
</dbReference>
<name>A0A8S8XB99_9PROT</name>
<evidence type="ECO:0000256" key="2">
    <source>
        <dbReference type="SAM" id="SignalP"/>
    </source>
</evidence>
<comment type="caution">
    <text evidence="3">The sequence shown here is derived from an EMBL/GenBank/DDBJ whole genome shotgun (WGS) entry which is preliminary data.</text>
</comment>
<feature type="region of interest" description="Disordered" evidence="1">
    <location>
        <begin position="159"/>
        <end position="200"/>
    </location>
</feature>
<feature type="chain" id="PRO_5035796713" description="DUF4168 domain-containing protein" evidence="2">
    <location>
        <begin position="18"/>
        <end position="200"/>
    </location>
</feature>
<dbReference type="Proteomes" id="UP000681075">
    <property type="component" value="Unassembled WGS sequence"/>
</dbReference>
<sequence length="200" mass="21103">MKYAALVCLLFAAPAMAQMPPQQGAPQQQQMPPSIGYKLTMQPIETCHKAMMTLLQRARTDAAIRAEQERTEQPEGDTVDQIVNFMKKQAPASTAMMVANGCPPDQYVKIGFATAEAAMALQMIEQKGPTNTLTPIARENAAFIKANATRLQQIDSEADAAEAAAGLQGAQQGGPQGGAQPGGAGNWTPPGGTSPAPQRR</sequence>
<evidence type="ECO:0000256" key="1">
    <source>
        <dbReference type="SAM" id="MobiDB-lite"/>
    </source>
</evidence>
<protein>
    <recommendedName>
        <fullName evidence="5">DUF4168 domain-containing protein</fullName>
    </recommendedName>
</protein>
<gene>
    <name evidence="3" type="ORF">TMPK1_06730</name>
</gene>
<organism evidence="3 4">
    <name type="scientific">Roseiterribacter gracilis</name>
    <dbReference type="NCBI Taxonomy" id="2812848"/>
    <lineage>
        <taxon>Bacteria</taxon>
        <taxon>Pseudomonadati</taxon>
        <taxon>Pseudomonadota</taxon>
        <taxon>Alphaproteobacteria</taxon>
        <taxon>Rhodospirillales</taxon>
        <taxon>Roseiterribacteraceae</taxon>
        <taxon>Roseiterribacter</taxon>
    </lineage>
</organism>
<dbReference type="EMBL" id="BOPV01000001">
    <property type="protein sequence ID" value="GIL38436.1"/>
    <property type="molecule type" value="Genomic_DNA"/>
</dbReference>
<proteinExistence type="predicted"/>
<accession>A0A8S8XB99</accession>
<keyword evidence="2" id="KW-0732">Signal</keyword>
<evidence type="ECO:0008006" key="5">
    <source>
        <dbReference type="Google" id="ProtNLM"/>
    </source>
</evidence>
<dbReference type="AlphaFoldDB" id="A0A8S8XB99"/>
<reference evidence="3" key="1">
    <citation type="submission" date="2021-02" db="EMBL/GenBank/DDBJ databases">
        <title>Genome sequence of Rhodospirillales sp. strain TMPK1 isolated from soil.</title>
        <authorList>
            <person name="Nakai R."/>
            <person name="Kusada H."/>
            <person name="Tamaki H."/>
        </authorList>
    </citation>
    <scope>NUCLEOTIDE SEQUENCE</scope>
    <source>
        <strain evidence="3">TMPK1</strain>
    </source>
</reference>
<feature type="compositionally biased region" description="Low complexity" evidence="1">
    <location>
        <begin position="161"/>
        <end position="170"/>
    </location>
</feature>
<feature type="compositionally biased region" description="Gly residues" evidence="1">
    <location>
        <begin position="171"/>
        <end position="185"/>
    </location>
</feature>
<feature type="signal peptide" evidence="2">
    <location>
        <begin position="1"/>
        <end position="17"/>
    </location>
</feature>
<keyword evidence="4" id="KW-1185">Reference proteome</keyword>
<evidence type="ECO:0000313" key="4">
    <source>
        <dbReference type="Proteomes" id="UP000681075"/>
    </source>
</evidence>